<dbReference type="GO" id="GO:0022857">
    <property type="term" value="F:transmembrane transporter activity"/>
    <property type="evidence" value="ECO:0007669"/>
    <property type="project" value="TreeGrafter"/>
</dbReference>
<keyword evidence="5" id="KW-0472">Membrane</keyword>
<dbReference type="InterPro" id="IPR003593">
    <property type="entry name" value="AAA+_ATPase"/>
</dbReference>
<dbReference type="InterPro" id="IPR015854">
    <property type="entry name" value="ABC_transpr_LolD-like"/>
</dbReference>
<dbReference type="Pfam" id="PF00005">
    <property type="entry name" value="ABC_tran"/>
    <property type="match status" value="1"/>
</dbReference>
<evidence type="ECO:0000256" key="3">
    <source>
        <dbReference type="ARBA" id="ARBA00022840"/>
    </source>
</evidence>
<dbReference type="Proteomes" id="UP000480266">
    <property type="component" value="Unassembled WGS sequence"/>
</dbReference>
<evidence type="ECO:0000259" key="7">
    <source>
        <dbReference type="PROSITE" id="PS50893"/>
    </source>
</evidence>
<protein>
    <submittedName>
        <fullName evidence="8">ATP-binding cassette domain-containing protein</fullName>
    </submittedName>
</protein>
<evidence type="ECO:0000313" key="9">
    <source>
        <dbReference type="Proteomes" id="UP000480266"/>
    </source>
</evidence>
<dbReference type="Gene3D" id="3.40.50.300">
    <property type="entry name" value="P-loop containing nucleotide triphosphate hydrolases"/>
    <property type="match status" value="1"/>
</dbReference>
<dbReference type="GO" id="GO:0016887">
    <property type="term" value="F:ATP hydrolysis activity"/>
    <property type="evidence" value="ECO:0007669"/>
    <property type="project" value="InterPro"/>
</dbReference>
<dbReference type="SMART" id="SM00382">
    <property type="entry name" value="AAA"/>
    <property type="match status" value="1"/>
</dbReference>
<gene>
    <name evidence="8" type="ORF">G4V63_33090</name>
</gene>
<dbReference type="AlphaFoldDB" id="A0A7C9RKX9"/>
<keyword evidence="9" id="KW-1185">Reference proteome</keyword>
<evidence type="ECO:0000256" key="1">
    <source>
        <dbReference type="ARBA" id="ARBA00005417"/>
    </source>
</evidence>
<proteinExistence type="inferred from homology"/>
<dbReference type="SUPFAM" id="SSF52540">
    <property type="entry name" value="P-loop containing nucleoside triphosphate hydrolases"/>
    <property type="match status" value="1"/>
</dbReference>
<dbReference type="PROSITE" id="PS00211">
    <property type="entry name" value="ABC_TRANSPORTER_1"/>
    <property type="match status" value="1"/>
</dbReference>
<evidence type="ECO:0000256" key="2">
    <source>
        <dbReference type="ARBA" id="ARBA00022741"/>
    </source>
</evidence>
<evidence type="ECO:0000256" key="4">
    <source>
        <dbReference type="ARBA" id="ARBA00022967"/>
    </source>
</evidence>
<dbReference type="PROSITE" id="PS50893">
    <property type="entry name" value="ABC_TRANSPORTER_2"/>
    <property type="match status" value="1"/>
</dbReference>
<organism evidence="8 9">
    <name type="scientific">Candidatus Afipia apatlaquensis</name>
    <dbReference type="NCBI Taxonomy" id="2712852"/>
    <lineage>
        <taxon>Bacteria</taxon>
        <taxon>Pseudomonadati</taxon>
        <taxon>Pseudomonadota</taxon>
        <taxon>Alphaproteobacteria</taxon>
        <taxon>Hyphomicrobiales</taxon>
        <taxon>Nitrobacteraceae</taxon>
        <taxon>Afipia</taxon>
    </lineage>
</organism>
<dbReference type="InterPro" id="IPR027417">
    <property type="entry name" value="P-loop_NTPase"/>
</dbReference>
<feature type="non-terminal residue" evidence="8">
    <location>
        <position position="1"/>
    </location>
</feature>
<dbReference type="PANTHER" id="PTHR24220">
    <property type="entry name" value="IMPORT ATP-BINDING PROTEIN"/>
    <property type="match status" value="1"/>
</dbReference>
<evidence type="ECO:0000256" key="6">
    <source>
        <dbReference type="ARBA" id="ARBA00024722"/>
    </source>
</evidence>
<keyword evidence="2" id="KW-0547">Nucleotide-binding</keyword>
<dbReference type="InterPro" id="IPR003439">
    <property type="entry name" value="ABC_transporter-like_ATP-bd"/>
</dbReference>
<feature type="domain" description="ABC transporter" evidence="7">
    <location>
        <begin position="1"/>
        <end position="181"/>
    </location>
</feature>
<comment type="similarity">
    <text evidence="1">Belongs to the ABC transporter superfamily.</text>
</comment>
<accession>A0A7C9RKX9</accession>
<sequence>PSGSGKSTLLSCLAGLDEPDGGYVELSGERLTTLRPEAVRASRRAEGIGILMQPGNLFPTLSIADNVRLPMAMIGKPNAARIGALLHDVDLTDRQHARPGHLSGGEAARAGLAVALATSPRVLFADEPTGQVDAAAEERVLDLLGRQRAAGTAILIATHSQALAGRADRVIRLEDGRIVDV</sequence>
<dbReference type="GO" id="GO:0005524">
    <property type="term" value="F:ATP binding"/>
    <property type="evidence" value="ECO:0007669"/>
    <property type="project" value="UniProtKB-KW"/>
</dbReference>
<comment type="function">
    <text evidence="6">Involved in beta-(1--&gt;2)glucan export. Transmembrane domains (TMD) form a pore in the inner membrane and the ATP-binding domain (NBD) is responsible for energy generation.</text>
</comment>
<reference evidence="8" key="1">
    <citation type="submission" date="2020-02" db="EMBL/GenBank/DDBJ databases">
        <title>Draft genome sequence of Candidatus Afipia apatlaquensis IBT-C3, a potential strain for decolorization of textile dyes.</title>
        <authorList>
            <person name="Sanchez-Reyes A."/>
            <person name="Breton-Deval L."/>
            <person name="Mangelson H."/>
            <person name="Sanchez-Flores A."/>
        </authorList>
    </citation>
    <scope>NUCLEOTIDE SEQUENCE [LARGE SCALE GENOMIC DNA]</scope>
    <source>
        <strain evidence="8">IBT-C3</strain>
    </source>
</reference>
<keyword evidence="3 8" id="KW-0067">ATP-binding</keyword>
<dbReference type="PANTHER" id="PTHR24220:SF689">
    <property type="entry name" value="LIPOPROTEIN-RELEASING SYSTEM ATP-BINDING PROTEIN LOLD"/>
    <property type="match status" value="1"/>
</dbReference>
<comment type="caution">
    <text evidence="8">The sequence shown here is derived from an EMBL/GenBank/DDBJ whole genome shotgun (WGS) entry which is preliminary data.</text>
</comment>
<name>A0A7C9RKX9_9BRAD</name>
<evidence type="ECO:0000313" key="8">
    <source>
        <dbReference type="EMBL" id="NGX99844.1"/>
    </source>
</evidence>
<dbReference type="InterPro" id="IPR017871">
    <property type="entry name" value="ABC_transporter-like_CS"/>
</dbReference>
<evidence type="ECO:0000256" key="5">
    <source>
        <dbReference type="ARBA" id="ARBA00023136"/>
    </source>
</evidence>
<dbReference type="GO" id="GO:0005886">
    <property type="term" value="C:plasma membrane"/>
    <property type="evidence" value="ECO:0007669"/>
    <property type="project" value="TreeGrafter"/>
</dbReference>
<keyword evidence="4" id="KW-1278">Translocase</keyword>
<dbReference type="EMBL" id="JAAMRR010001701">
    <property type="protein sequence ID" value="NGX99844.1"/>
    <property type="molecule type" value="Genomic_DNA"/>
</dbReference>